<feature type="domain" description="BAG" evidence="2">
    <location>
        <begin position="67"/>
        <end position="144"/>
    </location>
</feature>
<dbReference type="SUPFAM" id="SSF63491">
    <property type="entry name" value="BAG domain"/>
    <property type="match status" value="1"/>
</dbReference>
<dbReference type="InterPro" id="IPR040400">
    <property type="entry name" value="BAG5/6/7/8"/>
</dbReference>
<sequence>MKSTRRPRYSTSSLSSTVTYKFTNDNSTPPKTTKVPITVHFHDHSTAAAAKIQAAYRAHTVRHLLRKIWAVEAETDNLEQLIQRQETVDAVRSKEKEKLRINEALMSQLLKLDSIPGYDPGVRELRRRLSRRIVALQEVMDGICGEMKMMRTINGWDEIGQFDWDEVIGRIEEDVCRERGGDELNAFCAHHLGFRCFQRFLSHP</sequence>
<protein>
    <recommendedName>
        <fullName evidence="2">BAG domain-containing protein</fullName>
    </recommendedName>
</protein>
<evidence type="ECO:0000313" key="4">
    <source>
        <dbReference type="Proteomes" id="UP001443914"/>
    </source>
</evidence>
<dbReference type="AlphaFoldDB" id="A0AAW1HXF1"/>
<dbReference type="GO" id="GO:0006457">
    <property type="term" value="P:protein folding"/>
    <property type="evidence" value="ECO:0007669"/>
    <property type="project" value="TreeGrafter"/>
</dbReference>
<name>A0AAW1HXF1_SAPOF</name>
<dbReference type="Pfam" id="PF02179">
    <property type="entry name" value="BAG"/>
    <property type="match status" value="1"/>
</dbReference>
<dbReference type="GO" id="GO:0051087">
    <property type="term" value="F:protein-folding chaperone binding"/>
    <property type="evidence" value="ECO:0007669"/>
    <property type="project" value="InterPro"/>
</dbReference>
<evidence type="ECO:0000313" key="3">
    <source>
        <dbReference type="EMBL" id="KAK9681444.1"/>
    </source>
</evidence>
<dbReference type="Gene3D" id="1.20.58.120">
    <property type="entry name" value="BAG domain"/>
    <property type="match status" value="1"/>
</dbReference>
<evidence type="ECO:0000256" key="1">
    <source>
        <dbReference type="ARBA" id="ARBA00023186"/>
    </source>
</evidence>
<dbReference type="SMART" id="SM00264">
    <property type="entry name" value="BAG"/>
    <property type="match status" value="1"/>
</dbReference>
<dbReference type="PANTHER" id="PTHR33322">
    <property type="entry name" value="BAG DOMAIN CONTAINING PROTEIN, EXPRESSED"/>
    <property type="match status" value="1"/>
</dbReference>
<comment type="caution">
    <text evidence="3">The sequence shown here is derived from an EMBL/GenBank/DDBJ whole genome shotgun (WGS) entry which is preliminary data.</text>
</comment>
<organism evidence="3 4">
    <name type="scientific">Saponaria officinalis</name>
    <name type="common">Common soapwort</name>
    <name type="synonym">Lychnis saponaria</name>
    <dbReference type="NCBI Taxonomy" id="3572"/>
    <lineage>
        <taxon>Eukaryota</taxon>
        <taxon>Viridiplantae</taxon>
        <taxon>Streptophyta</taxon>
        <taxon>Embryophyta</taxon>
        <taxon>Tracheophyta</taxon>
        <taxon>Spermatophyta</taxon>
        <taxon>Magnoliopsida</taxon>
        <taxon>eudicotyledons</taxon>
        <taxon>Gunneridae</taxon>
        <taxon>Pentapetalae</taxon>
        <taxon>Caryophyllales</taxon>
        <taxon>Caryophyllaceae</taxon>
        <taxon>Caryophylleae</taxon>
        <taxon>Saponaria</taxon>
    </lineage>
</organism>
<gene>
    <name evidence="3" type="ORF">RND81_10G002500</name>
</gene>
<dbReference type="Proteomes" id="UP001443914">
    <property type="component" value="Unassembled WGS sequence"/>
</dbReference>
<dbReference type="InterPro" id="IPR036533">
    <property type="entry name" value="BAG_dom_sf"/>
</dbReference>
<keyword evidence="1" id="KW-0143">Chaperone</keyword>
<dbReference type="EMBL" id="JBDFQZ010000010">
    <property type="protein sequence ID" value="KAK9681444.1"/>
    <property type="molecule type" value="Genomic_DNA"/>
</dbReference>
<dbReference type="InterPro" id="IPR003103">
    <property type="entry name" value="BAG_domain"/>
</dbReference>
<dbReference type="PANTHER" id="PTHR33322:SF8">
    <property type="entry name" value="BAG FAMILY MOLECULAR CHAPERONE REGULATOR 5, MITOCHONDRIAL"/>
    <property type="match status" value="1"/>
</dbReference>
<dbReference type="PROSITE" id="PS50096">
    <property type="entry name" value="IQ"/>
    <property type="match status" value="1"/>
</dbReference>
<reference evidence="3" key="1">
    <citation type="submission" date="2024-03" db="EMBL/GenBank/DDBJ databases">
        <title>WGS assembly of Saponaria officinalis var. Norfolk2.</title>
        <authorList>
            <person name="Jenkins J."/>
            <person name="Shu S."/>
            <person name="Grimwood J."/>
            <person name="Barry K."/>
            <person name="Goodstein D."/>
            <person name="Schmutz J."/>
            <person name="Leebens-Mack J."/>
            <person name="Osbourn A."/>
        </authorList>
    </citation>
    <scope>NUCLEOTIDE SEQUENCE [LARGE SCALE GENOMIC DNA]</scope>
    <source>
        <strain evidence="3">JIC</strain>
    </source>
</reference>
<keyword evidence="4" id="KW-1185">Reference proteome</keyword>
<dbReference type="GO" id="GO:0009506">
    <property type="term" value="C:plasmodesma"/>
    <property type="evidence" value="ECO:0007669"/>
    <property type="project" value="TreeGrafter"/>
</dbReference>
<evidence type="ECO:0000259" key="2">
    <source>
        <dbReference type="PROSITE" id="PS51035"/>
    </source>
</evidence>
<accession>A0AAW1HXF1</accession>
<proteinExistence type="predicted"/>
<dbReference type="PROSITE" id="PS51035">
    <property type="entry name" value="BAG"/>
    <property type="match status" value="1"/>
</dbReference>